<dbReference type="HAMAP" id="MF_01875">
    <property type="entry name" value="Prokaryotic_Ku"/>
    <property type="match status" value="1"/>
</dbReference>
<dbReference type="AlphaFoldDB" id="A0A844H6M9"/>
<dbReference type="SUPFAM" id="SSF100939">
    <property type="entry name" value="SPOC domain-like"/>
    <property type="match status" value="1"/>
</dbReference>
<evidence type="ECO:0000313" key="5">
    <source>
        <dbReference type="EMBL" id="MTH36516.1"/>
    </source>
</evidence>
<keyword evidence="1 2" id="KW-0238">DNA-binding</keyword>
<evidence type="ECO:0000313" key="6">
    <source>
        <dbReference type="Proteomes" id="UP000442533"/>
    </source>
</evidence>
<gene>
    <name evidence="2" type="primary">ku</name>
    <name evidence="5" type="ORF">GL279_18165</name>
</gene>
<dbReference type="Pfam" id="PF02735">
    <property type="entry name" value="Ku"/>
    <property type="match status" value="1"/>
</dbReference>
<evidence type="ECO:0000256" key="3">
    <source>
        <dbReference type="SAM" id="MobiDB-lite"/>
    </source>
</evidence>
<keyword evidence="6" id="KW-1185">Reference proteome</keyword>
<sequence>MAPRALWKGLLRIAEVSCPVALHAAASNSGRVTFHILNRATGNRVRREFVDADTGKPVEKADQVRGYEIAEGDDLMLDPDEIAAAVPESDKTLEISDFIACKDIDPVYFDRPYYLTPAEPMAEEVFALIREGMRRKQVAALARTVLFRRMRTLLIRAHGAGMIATTLNFDDEVRPATEVFRDIPTARIKGEMLELAKHIIATKMGVFDVSGFDDRYDAALADLVKAKLEGRRITQRKTAKRGNVVDLMTALRESAGRGTKKPAHKKAVARQRKGG</sequence>
<dbReference type="InterPro" id="IPR006164">
    <property type="entry name" value="DNA_bd_Ku70/Ku80"/>
</dbReference>
<dbReference type="PANTHER" id="PTHR41251">
    <property type="entry name" value="NON-HOMOLOGOUS END JOINING PROTEIN KU"/>
    <property type="match status" value="1"/>
</dbReference>
<dbReference type="PANTHER" id="PTHR41251:SF1">
    <property type="entry name" value="NON-HOMOLOGOUS END JOINING PROTEIN KU"/>
    <property type="match status" value="1"/>
</dbReference>
<dbReference type="PIRSF" id="PIRSF006493">
    <property type="entry name" value="Prok_Ku"/>
    <property type="match status" value="1"/>
</dbReference>
<dbReference type="EMBL" id="WMIF01000044">
    <property type="protein sequence ID" value="MTH36516.1"/>
    <property type="molecule type" value="Genomic_DNA"/>
</dbReference>
<feature type="domain" description="Ku" evidence="4">
    <location>
        <begin position="55"/>
        <end position="183"/>
    </location>
</feature>
<evidence type="ECO:0000259" key="4">
    <source>
        <dbReference type="SMART" id="SM00559"/>
    </source>
</evidence>
<evidence type="ECO:0000256" key="1">
    <source>
        <dbReference type="ARBA" id="ARBA00023125"/>
    </source>
</evidence>
<accession>A0A844H6M9</accession>
<keyword evidence="2" id="KW-0233">DNA recombination</keyword>
<keyword evidence="2" id="KW-0234">DNA repair</keyword>
<evidence type="ECO:0000256" key="2">
    <source>
        <dbReference type="HAMAP-Rule" id="MF_01875"/>
    </source>
</evidence>
<feature type="compositionally biased region" description="Basic residues" evidence="3">
    <location>
        <begin position="258"/>
        <end position="275"/>
    </location>
</feature>
<comment type="function">
    <text evidence="2">With LigD forms a non-homologous end joining (NHEJ) DNA repair enzyme, which repairs dsDNA breaks with reduced fidelity. Binds linear dsDNA with 5'- and 3'- overhangs but not closed circular dsDNA nor ssDNA. Recruits and stimulates the ligase activity of LigD.</text>
</comment>
<comment type="caution">
    <text evidence="5">The sequence shown here is derived from an EMBL/GenBank/DDBJ whole genome shotgun (WGS) entry which is preliminary data.</text>
</comment>
<proteinExistence type="inferred from homology"/>
<organism evidence="5 6">
    <name type="scientific">Paracoccus limosus</name>
    <dbReference type="NCBI Taxonomy" id="913252"/>
    <lineage>
        <taxon>Bacteria</taxon>
        <taxon>Pseudomonadati</taxon>
        <taxon>Pseudomonadota</taxon>
        <taxon>Alphaproteobacteria</taxon>
        <taxon>Rhodobacterales</taxon>
        <taxon>Paracoccaceae</taxon>
        <taxon>Paracoccus</taxon>
    </lineage>
</organism>
<dbReference type="GO" id="GO:0006310">
    <property type="term" value="P:DNA recombination"/>
    <property type="evidence" value="ECO:0007669"/>
    <property type="project" value="UniProtKB-KW"/>
</dbReference>
<name>A0A844H6M9_9RHOB</name>
<dbReference type="Gene3D" id="2.40.290.10">
    <property type="match status" value="1"/>
</dbReference>
<dbReference type="OrthoDB" id="9780854at2"/>
<dbReference type="NCBIfam" id="TIGR02772">
    <property type="entry name" value="Ku_bact"/>
    <property type="match status" value="1"/>
</dbReference>
<dbReference type="InterPro" id="IPR009187">
    <property type="entry name" value="Prok_Ku"/>
</dbReference>
<dbReference type="Proteomes" id="UP000442533">
    <property type="component" value="Unassembled WGS sequence"/>
</dbReference>
<feature type="region of interest" description="Disordered" evidence="3">
    <location>
        <begin position="253"/>
        <end position="275"/>
    </location>
</feature>
<dbReference type="InterPro" id="IPR016194">
    <property type="entry name" value="SPOC-like_C_dom_sf"/>
</dbReference>
<dbReference type="GO" id="GO:0003690">
    <property type="term" value="F:double-stranded DNA binding"/>
    <property type="evidence" value="ECO:0007669"/>
    <property type="project" value="UniProtKB-UniRule"/>
</dbReference>
<dbReference type="RefSeq" id="WP_155066025.1">
    <property type="nucleotide sequence ID" value="NZ_WMIF01000044.1"/>
</dbReference>
<reference evidence="5 6" key="1">
    <citation type="submission" date="2019-11" db="EMBL/GenBank/DDBJ databases">
        <authorList>
            <person name="Dong K."/>
        </authorList>
    </citation>
    <scope>NUCLEOTIDE SEQUENCE [LARGE SCALE GENOMIC DNA]</scope>
    <source>
        <strain evidence="5 6">JCM 17370</strain>
    </source>
</reference>
<protein>
    <recommendedName>
        <fullName evidence="2">Non-homologous end joining protein Ku</fullName>
    </recommendedName>
</protein>
<dbReference type="GO" id="GO:0006303">
    <property type="term" value="P:double-strand break repair via nonhomologous end joining"/>
    <property type="evidence" value="ECO:0007669"/>
    <property type="project" value="UniProtKB-UniRule"/>
</dbReference>
<comment type="subunit">
    <text evidence="2">Homodimer. Interacts with LigD.</text>
</comment>
<dbReference type="SMART" id="SM00559">
    <property type="entry name" value="Ku78"/>
    <property type="match status" value="1"/>
</dbReference>
<keyword evidence="2" id="KW-0227">DNA damage</keyword>
<comment type="similarity">
    <text evidence="2">Belongs to the prokaryotic Ku family.</text>
</comment>